<protein>
    <submittedName>
        <fullName evidence="2">Uncharacterized protein</fullName>
    </submittedName>
</protein>
<evidence type="ECO:0000256" key="1">
    <source>
        <dbReference type="SAM" id="MobiDB-lite"/>
    </source>
</evidence>
<dbReference type="Proteomes" id="UP000239576">
    <property type="component" value="Unassembled WGS sequence"/>
</dbReference>
<keyword evidence="3" id="KW-1185">Reference proteome</keyword>
<organism evidence="2 3">
    <name type="scientific">Stenomitos frigidus ULC18</name>
    <dbReference type="NCBI Taxonomy" id="2107698"/>
    <lineage>
        <taxon>Bacteria</taxon>
        <taxon>Bacillati</taxon>
        <taxon>Cyanobacteriota</taxon>
        <taxon>Cyanophyceae</taxon>
        <taxon>Leptolyngbyales</taxon>
        <taxon>Leptolyngbyaceae</taxon>
        <taxon>Stenomitos</taxon>
    </lineage>
</organism>
<reference evidence="3" key="1">
    <citation type="submission" date="2018-02" db="EMBL/GenBank/DDBJ databases">
        <authorList>
            <person name="Moore K."/>
            <person name="Momper L."/>
        </authorList>
    </citation>
    <scope>NUCLEOTIDE SEQUENCE [LARGE SCALE GENOMIC DNA]</scope>
    <source>
        <strain evidence="3">ULC18</strain>
    </source>
</reference>
<sequence>MKRGGVLLRKYSLILMMPYDSAISPDVVTNCPDKLERKPQDSSTAEKQECGFIRRKNDGLPERT</sequence>
<feature type="region of interest" description="Disordered" evidence="1">
    <location>
        <begin position="33"/>
        <end position="64"/>
    </location>
</feature>
<gene>
    <name evidence="2" type="ORF">C7B82_25310</name>
</gene>
<feature type="compositionally biased region" description="Basic and acidic residues" evidence="1">
    <location>
        <begin position="33"/>
        <end position="49"/>
    </location>
</feature>
<reference evidence="2 3" key="2">
    <citation type="submission" date="2018-03" db="EMBL/GenBank/DDBJ databases">
        <title>The ancient ancestry and fast evolution of plastids.</title>
        <authorList>
            <person name="Moore K.R."/>
            <person name="Magnabosco C."/>
            <person name="Momper L."/>
            <person name="Gold D.A."/>
            <person name="Bosak T."/>
            <person name="Fournier G.P."/>
        </authorList>
    </citation>
    <scope>NUCLEOTIDE SEQUENCE [LARGE SCALE GENOMIC DNA]</scope>
    <source>
        <strain evidence="2 3">ULC18</strain>
    </source>
</reference>
<evidence type="ECO:0000313" key="3">
    <source>
        <dbReference type="Proteomes" id="UP000239576"/>
    </source>
</evidence>
<evidence type="ECO:0000313" key="2">
    <source>
        <dbReference type="EMBL" id="PSB24733.1"/>
    </source>
</evidence>
<proteinExistence type="predicted"/>
<dbReference type="AlphaFoldDB" id="A0A2T1DW52"/>
<accession>A0A2T1DW52</accession>
<dbReference type="EMBL" id="PVWK01000140">
    <property type="protein sequence ID" value="PSB24733.1"/>
    <property type="molecule type" value="Genomic_DNA"/>
</dbReference>
<name>A0A2T1DW52_9CYAN</name>
<comment type="caution">
    <text evidence="2">The sequence shown here is derived from an EMBL/GenBank/DDBJ whole genome shotgun (WGS) entry which is preliminary data.</text>
</comment>
<feature type="compositionally biased region" description="Basic and acidic residues" evidence="1">
    <location>
        <begin position="55"/>
        <end position="64"/>
    </location>
</feature>